<evidence type="ECO:0000313" key="7">
    <source>
        <dbReference type="EMBL" id="WCO67612.1"/>
    </source>
</evidence>
<feature type="transmembrane region" description="Helical" evidence="5">
    <location>
        <begin position="54"/>
        <end position="75"/>
    </location>
</feature>
<evidence type="ECO:0000256" key="1">
    <source>
        <dbReference type="ARBA" id="ARBA00004651"/>
    </source>
</evidence>
<dbReference type="SUPFAM" id="SSF103473">
    <property type="entry name" value="MFS general substrate transporter"/>
    <property type="match status" value="1"/>
</dbReference>
<feature type="transmembrane region" description="Helical" evidence="5">
    <location>
        <begin position="222"/>
        <end position="243"/>
    </location>
</feature>
<feature type="transmembrane region" description="Helical" evidence="5">
    <location>
        <begin position="344"/>
        <end position="362"/>
    </location>
</feature>
<dbReference type="KEGG" id="ima:PO878_02610"/>
<keyword evidence="3 5" id="KW-1133">Transmembrane helix</keyword>
<reference evidence="7" key="1">
    <citation type="submission" date="2023-01" db="EMBL/GenBank/DDBJ databases">
        <title>The diversity of Class Acidimicrobiia in South China Sea sediment environments and the proposal of Iamia marina sp. nov., a novel species of the genus Iamia.</title>
        <authorList>
            <person name="He Y."/>
            <person name="Tian X."/>
        </authorList>
    </citation>
    <scope>NUCLEOTIDE SEQUENCE</scope>
    <source>
        <strain evidence="7">DSM 19957</strain>
    </source>
</reference>
<organism evidence="7 8">
    <name type="scientific">Iamia majanohamensis</name>
    <dbReference type="NCBI Taxonomy" id="467976"/>
    <lineage>
        <taxon>Bacteria</taxon>
        <taxon>Bacillati</taxon>
        <taxon>Actinomycetota</taxon>
        <taxon>Acidimicrobiia</taxon>
        <taxon>Acidimicrobiales</taxon>
        <taxon>Iamiaceae</taxon>
        <taxon>Iamia</taxon>
    </lineage>
</organism>
<dbReference type="PANTHER" id="PTHR23531">
    <property type="entry name" value="QUINOLENE RESISTANCE PROTEIN NORA"/>
    <property type="match status" value="1"/>
</dbReference>
<feature type="transmembrane region" description="Helical" evidence="5">
    <location>
        <begin position="87"/>
        <end position="105"/>
    </location>
</feature>
<dbReference type="GO" id="GO:0005886">
    <property type="term" value="C:plasma membrane"/>
    <property type="evidence" value="ECO:0007669"/>
    <property type="project" value="UniProtKB-SubCell"/>
</dbReference>
<sequence>MTSDAAPTVEGEREALITPTFVLIVAAALGYFTAMGMLLPVLPRYVEDELGGSGFAVGAAVGAFAVSAALVRPLVGRLGDRLGRRPLAVVGAGIAAVSIAVYGLVDAVPFLVAARLVTGLGEAAFFVGAATAAQDLSPDDRRGEAASFFSTSIYGGLAVGPFVGEALYRAGGDGVVWATAAVLAGIGAVVALLIPRDLGRQPDDVEVEAVAGTRRRLLHPAAVVPGTILLMGLMGFAAFAAFLSIHLEDLGIDDAGPYFLVYGVTVLLVRVLGARVPDRFGAIRTTTLALLAVAAGMAVITAVDAPAAIFAGTFVFSVGMSLLFPALFSLVVNAAPARERSHAVGTFSLFFDLSQGAGAPLLGVVVDLTGTDRAAFAAAVVIALAGLVVARVRLPALVAARRR</sequence>
<feature type="transmembrane region" description="Helical" evidence="5">
    <location>
        <begin position="21"/>
        <end position="42"/>
    </location>
</feature>
<dbReference type="Gene3D" id="1.20.1250.20">
    <property type="entry name" value="MFS general substrate transporter like domains"/>
    <property type="match status" value="1"/>
</dbReference>
<keyword evidence="4 5" id="KW-0472">Membrane</keyword>
<evidence type="ECO:0000313" key="8">
    <source>
        <dbReference type="Proteomes" id="UP001216390"/>
    </source>
</evidence>
<name>A0AAF0BU94_9ACTN</name>
<feature type="transmembrane region" description="Helical" evidence="5">
    <location>
        <begin position="374"/>
        <end position="394"/>
    </location>
</feature>
<dbReference type="Proteomes" id="UP001216390">
    <property type="component" value="Chromosome"/>
</dbReference>
<evidence type="ECO:0000256" key="3">
    <source>
        <dbReference type="ARBA" id="ARBA00022989"/>
    </source>
</evidence>
<feature type="transmembrane region" description="Helical" evidence="5">
    <location>
        <begin position="255"/>
        <end position="273"/>
    </location>
</feature>
<dbReference type="GO" id="GO:0022857">
    <property type="term" value="F:transmembrane transporter activity"/>
    <property type="evidence" value="ECO:0007669"/>
    <property type="project" value="InterPro"/>
</dbReference>
<dbReference type="CDD" id="cd17489">
    <property type="entry name" value="MFS_YfcJ_like"/>
    <property type="match status" value="1"/>
</dbReference>
<keyword evidence="8" id="KW-1185">Reference proteome</keyword>
<dbReference type="RefSeq" id="WP_272737133.1">
    <property type="nucleotide sequence ID" value="NZ_CP116942.1"/>
</dbReference>
<feature type="transmembrane region" description="Helical" evidence="5">
    <location>
        <begin position="111"/>
        <end position="133"/>
    </location>
</feature>
<dbReference type="InterPro" id="IPR011701">
    <property type="entry name" value="MFS"/>
</dbReference>
<dbReference type="AlphaFoldDB" id="A0AAF0BU94"/>
<protein>
    <submittedName>
        <fullName evidence="7">MFS transporter</fullName>
    </submittedName>
</protein>
<dbReference type="InterPro" id="IPR020846">
    <property type="entry name" value="MFS_dom"/>
</dbReference>
<dbReference type="InterPro" id="IPR036259">
    <property type="entry name" value="MFS_trans_sf"/>
</dbReference>
<comment type="subcellular location">
    <subcellularLocation>
        <location evidence="1">Cell membrane</location>
        <topology evidence="1">Multi-pass membrane protein</topology>
    </subcellularLocation>
</comment>
<dbReference type="PANTHER" id="PTHR23531:SF1">
    <property type="entry name" value="QUINOLENE RESISTANCE PROTEIN NORA"/>
    <property type="match status" value="1"/>
</dbReference>
<dbReference type="InterPro" id="IPR052714">
    <property type="entry name" value="MFS_Exporter"/>
</dbReference>
<dbReference type="EMBL" id="CP116942">
    <property type="protein sequence ID" value="WCO67612.1"/>
    <property type="molecule type" value="Genomic_DNA"/>
</dbReference>
<evidence type="ECO:0000256" key="5">
    <source>
        <dbReference type="SAM" id="Phobius"/>
    </source>
</evidence>
<proteinExistence type="predicted"/>
<dbReference type="Pfam" id="PF07690">
    <property type="entry name" value="MFS_1"/>
    <property type="match status" value="1"/>
</dbReference>
<feature type="domain" description="Major facilitator superfamily (MFS) profile" evidence="6">
    <location>
        <begin position="20"/>
        <end position="403"/>
    </location>
</feature>
<keyword evidence="2 5" id="KW-0812">Transmembrane</keyword>
<feature type="transmembrane region" description="Helical" evidence="5">
    <location>
        <begin position="175"/>
        <end position="194"/>
    </location>
</feature>
<evidence type="ECO:0000256" key="2">
    <source>
        <dbReference type="ARBA" id="ARBA00022692"/>
    </source>
</evidence>
<accession>A0AAF0BU94</accession>
<gene>
    <name evidence="7" type="ORF">PO878_02610</name>
</gene>
<evidence type="ECO:0000259" key="6">
    <source>
        <dbReference type="PROSITE" id="PS50850"/>
    </source>
</evidence>
<dbReference type="PROSITE" id="PS50850">
    <property type="entry name" value="MFS"/>
    <property type="match status" value="1"/>
</dbReference>
<feature type="transmembrane region" description="Helical" evidence="5">
    <location>
        <begin position="309"/>
        <end position="332"/>
    </location>
</feature>
<feature type="transmembrane region" description="Helical" evidence="5">
    <location>
        <begin position="145"/>
        <end position="163"/>
    </location>
</feature>
<evidence type="ECO:0000256" key="4">
    <source>
        <dbReference type="ARBA" id="ARBA00023136"/>
    </source>
</evidence>
<feature type="transmembrane region" description="Helical" evidence="5">
    <location>
        <begin position="285"/>
        <end position="303"/>
    </location>
</feature>